<protein>
    <submittedName>
        <fullName evidence="1">Uncharacterized protein</fullName>
    </submittedName>
</protein>
<dbReference type="PROSITE" id="PS51257">
    <property type="entry name" value="PROKAR_LIPOPROTEIN"/>
    <property type="match status" value="1"/>
</dbReference>
<sequence>MKIIMVINMLFFCLSSGCSKNSNQVDVSVHKIEVHAVTDNNDKTNVSIVE</sequence>
<dbReference type="HOGENOM" id="CLU_3121825_0_0_6"/>
<dbReference type="PATRIC" id="fig|745277.3.peg.2625"/>
<dbReference type="AlphaFoldDB" id="H2IRS9"/>
<name>H2IRS9_RAHAC</name>
<keyword evidence="2" id="KW-1185">Reference proteome</keyword>
<dbReference type="KEGG" id="raq:Rahaq2_2745"/>
<evidence type="ECO:0000313" key="2">
    <source>
        <dbReference type="Proteomes" id="UP000009010"/>
    </source>
</evidence>
<accession>H2IRS9</accession>
<reference evidence="1 2" key="1">
    <citation type="journal article" date="2012" name="J. Bacteriol.">
        <title>Complete Genome Sequence of Rahnella aquatilis CIP 78.65.</title>
        <authorList>
            <person name="Martinez R.J."/>
            <person name="Bruce D."/>
            <person name="Detter C."/>
            <person name="Goodwin L.A."/>
            <person name="Han J."/>
            <person name="Han C.S."/>
            <person name="Held B."/>
            <person name="Land M.L."/>
            <person name="Mikhailova N."/>
            <person name="Nolan M."/>
            <person name="Pennacchio L."/>
            <person name="Pitluck S."/>
            <person name="Tapia R."/>
            <person name="Woyke T."/>
            <person name="Sobecky P.A."/>
        </authorList>
    </citation>
    <scope>NUCLEOTIDE SEQUENCE [LARGE SCALE GENOMIC DNA]</scope>
    <source>
        <strain evidence="2">ATCC 33071 / DSM 4594 / JCM 1683 / NBRC 105701 / NCIMB 13365 / CIP 78.65</strain>
    </source>
</reference>
<dbReference type="EMBL" id="CP003244">
    <property type="protein sequence ID" value="AEX52580.1"/>
    <property type="molecule type" value="Genomic_DNA"/>
</dbReference>
<dbReference type="STRING" id="745277.Rahaq2_2745"/>
<proteinExistence type="predicted"/>
<reference evidence="2" key="2">
    <citation type="submission" date="2012-01" db="EMBL/GenBank/DDBJ databases">
        <title>Complete sequence of chromosome of Rahnella aquatilis CIP 78.65.</title>
        <authorList>
            <person name="Lucas S."/>
            <person name="Han J."/>
            <person name="Lapidus A."/>
            <person name="Cheng J.-F."/>
            <person name="Goodwin L."/>
            <person name="Pitluck S."/>
            <person name="Peters L."/>
            <person name="Ovchinnikova G."/>
            <person name="Held B."/>
            <person name="Detter J.C."/>
            <person name="Han C."/>
            <person name="Tapia R."/>
            <person name="Land M."/>
            <person name="Hauser L."/>
            <person name="Kyrpides N."/>
            <person name="Ivanova N."/>
            <person name="Pagani I."/>
            <person name="Sobecky P."/>
            <person name="Martinez R."/>
            <person name="Woyke T."/>
        </authorList>
    </citation>
    <scope>NUCLEOTIDE SEQUENCE [LARGE SCALE GENOMIC DNA]</scope>
    <source>
        <strain evidence="2">ATCC 33071 / DSM 4594 / JCM 1683 / NBRC 105701 / NCIMB 13365 / CIP 78.65</strain>
    </source>
</reference>
<dbReference type="Proteomes" id="UP000009010">
    <property type="component" value="Chromosome"/>
</dbReference>
<organism evidence="1 2">
    <name type="scientific">Rahnella aquatilis (strain ATCC 33071 / DSM 4594 / JCM 1683 / NBRC 105701 / NCIMB 13365 / CIP 78.65)</name>
    <dbReference type="NCBI Taxonomy" id="745277"/>
    <lineage>
        <taxon>Bacteria</taxon>
        <taxon>Pseudomonadati</taxon>
        <taxon>Pseudomonadota</taxon>
        <taxon>Gammaproteobacteria</taxon>
        <taxon>Enterobacterales</taxon>
        <taxon>Yersiniaceae</taxon>
        <taxon>Rahnella</taxon>
    </lineage>
</organism>
<evidence type="ECO:0000313" key="1">
    <source>
        <dbReference type="EMBL" id="AEX52580.1"/>
    </source>
</evidence>
<gene>
    <name evidence="1" type="ordered locus">Rahaq2_2745</name>
</gene>